<dbReference type="GO" id="GO:0005634">
    <property type="term" value="C:nucleus"/>
    <property type="evidence" value="ECO:0007669"/>
    <property type="project" value="UniProtKB-SubCell"/>
</dbReference>
<protein>
    <submittedName>
        <fullName evidence="5">COE1_HLH domain-containing protein</fullName>
    </submittedName>
</protein>
<keyword evidence="1" id="KW-0863">Zinc-finger</keyword>
<dbReference type="InterPro" id="IPR003523">
    <property type="entry name" value="Transcription_factor_COE"/>
</dbReference>
<reference evidence="3 4" key="2">
    <citation type="submission" date="2018-10" db="EMBL/GenBank/DDBJ databases">
        <authorList>
            <consortium name="Pathogen Informatics"/>
        </authorList>
    </citation>
    <scope>NUCLEOTIDE SEQUENCE [LARGE SCALE GENOMIC DNA]</scope>
</reference>
<dbReference type="WBParaSite" id="EVEC_0001281701-mRNA-1">
    <property type="protein sequence ID" value="EVEC_0001281701-mRNA-1"/>
    <property type="gene ID" value="EVEC_0001281701"/>
</dbReference>
<keyword evidence="1" id="KW-0804">Transcription</keyword>
<dbReference type="Gene3D" id="1.10.287.4280">
    <property type="match status" value="1"/>
</dbReference>
<dbReference type="GO" id="GO:0006355">
    <property type="term" value="P:regulation of DNA-templated transcription"/>
    <property type="evidence" value="ECO:0007669"/>
    <property type="project" value="InterPro"/>
</dbReference>
<keyword evidence="1" id="KW-0805">Transcription regulation</keyword>
<reference evidence="5" key="1">
    <citation type="submission" date="2017-02" db="UniProtKB">
        <authorList>
            <consortium name="WormBaseParasite"/>
        </authorList>
    </citation>
    <scope>IDENTIFICATION</scope>
</reference>
<evidence type="ECO:0000313" key="5">
    <source>
        <dbReference type="WBParaSite" id="EVEC_0001281701-mRNA-1"/>
    </source>
</evidence>
<keyword evidence="1" id="KW-0217">Developmental protein</keyword>
<keyword evidence="1" id="KW-0238">DNA-binding</keyword>
<evidence type="ECO:0000313" key="3">
    <source>
        <dbReference type="EMBL" id="VDD97239.1"/>
    </source>
</evidence>
<feature type="domain" description="Transcription factor COE helix-loop-helix" evidence="2">
    <location>
        <begin position="33"/>
        <end position="76"/>
    </location>
</feature>
<organism evidence="5">
    <name type="scientific">Enterobius vermicularis</name>
    <name type="common">Human pinworm</name>
    <dbReference type="NCBI Taxonomy" id="51028"/>
    <lineage>
        <taxon>Eukaryota</taxon>
        <taxon>Metazoa</taxon>
        <taxon>Ecdysozoa</taxon>
        <taxon>Nematoda</taxon>
        <taxon>Chromadorea</taxon>
        <taxon>Rhabditida</taxon>
        <taxon>Spirurina</taxon>
        <taxon>Oxyuridomorpha</taxon>
        <taxon>Oxyuroidea</taxon>
        <taxon>Oxyuridae</taxon>
        <taxon>Enterobius</taxon>
    </lineage>
</organism>
<evidence type="ECO:0000259" key="2">
    <source>
        <dbReference type="Pfam" id="PF16423"/>
    </source>
</evidence>
<dbReference type="InterPro" id="IPR032201">
    <property type="entry name" value="COE_HLH"/>
</dbReference>
<gene>
    <name evidence="3" type="ORF">EVEC_LOCUS11990</name>
</gene>
<name>A0A0N4VP94_ENTVE</name>
<dbReference type="Proteomes" id="UP000274131">
    <property type="component" value="Unassembled WGS sequence"/>
</dbReference>
<evidence type="ECO:0000313" key="4">
    <source>
        <dbReference type="Proteomes" id="UP000274131"/>
    </source>
</evidence>
<proteinExistence type="inferred from homology"/>
<dbReference type="GO" id="GO:0008270">
    <property type="term" value="F:zinc ion binding"/>
    <property type="evidence" value="ECO:0007669"/>
    <property type="project" value="UniProtKB-KW"/>
</dbReference>
<keyword evidence="4" id="KW-1185">Reference proteome</keyword>
<comment type="similarity">
    <text evidence="1">Belongs to the COE family.</text>
</comment>
<dbReference type="AlphaFoldDB" id="A0A0N4VP94"/>
<dbReference type="FunFam" id="1.10.287.4280:FF:000002">
    <property type="entry name" value="Transcription factor unc-3"/>
    <property type="match status" value="1"/>
</dbReference>
<comment type="subcellular location">
    <subcellularLocation>
        <location evidence="1">Nucleus</location>
    </subcellularLocation>
</comment>
<dbReference type="PANTHER" id="PTHR10747">
    <property type="entry name" value="TRANSCRIPTION FACTOR COE FAMILY MEMBER"/>
    <property type="match status" value="1"/>
</dbReference>
<dbReference type="GO" id="GO:0003677">
    <property type="term" value="F:DNA binding"/>
    <property type="evidence" value="ECO:0007669"/>
    <property type="project" value="UniProtKB-KW"/>
</dbReference>
<keyword evidence="1" id="KW-0862">Zinc</keyword>
<dbReference type="Pfam" id="PF16423">
    <property type="entry name" value="COE1_HLH"/>
    <property type="match status" value="1"/>
</dbReference>
<sequence>MRVTAPPRHIPGAVEVTLSHKTKPLSRSSPGPMSEPSIEYGFQRLQKLLPKYPGDPDRLPKELILKRAAELAEALYNSQQFSLPPPRTPVDQLSQYASAYSAQFDTNSVIFSMFISSFFGYDRRSKNMSTKNQITHFFSSFFFDLNYSRSHTSPRPLASYSSGTQNSISSAMYQSSYSASVSSSPAAQFLNSSSAQKRI</sequence>
<dbReference type="STRING" id="51028.A0A0N4VP94"/>
<keyword evidence="1" id="KW-0539">Nucleus</keyword>
<dbReference type="EMBL" id="UXUI01013155">
    <property type="protein sequence ID" value="VDD97239.1"/>
    <property type="molecule type" value="Genomic_DNA"/>
</dbReference>
<evidence type="ECO:0000256" key="1">
    <source>
        <dbReference type="RuleBase" id="RU004489"/>
    </source>
</evidence>
<dbReference type="OrthoDB" id="25246at2759"/>
<accession>A0A0N4VP94</accession>
<keyword evidence="1" id="KW-0479">Metal-binding</keyword>